<organism evidence="1 2">
    <name type="scientific">Acinetobacter baumannii 21072</name>
    <dbReference type="NCBI Taxonomy" id="1310697"/>
    <lineage>
        <taxon>Bacteria</taxon>
        <taxon>Pseudomonadati</taxon>
        <taxon>Pseudomonadota</taxon>
        <taxon>Gammaproteobacteria</taxon>
        <taxon>Moraxellales</taxon>
        <taxon>Moraxellaceae</taxon>
        <taxon>Acinetobacter</taxon>
        <taxon>Acinetobacter calcoaceticus/baumannii complex</taxon>
    </lineage>
</organism>
<dbReference type="RefSeq" id="WP_228132431.1">
    <property type="nucleotide sequence ID" value="NZ_JMOD01000150.1"/>
</dbReference>
<name>A0A062HU15_ACIBA</name>
<comment type="caution">
    <text evidence="1">The sequence shown here is derived from an EMBL/GenBank/DDBJ whole genome shotgun (WGS) entry which is preliminary data.</text>
</comment>
<proteinExistence type="predicted"/>
<dbReference type="Proteomes" id="UP000027327">
    <property type="component" value="Unassembled WGS sequence"/>
</dbReference>
<sequence length="183" mass="21087">MDTKVQKINSDLLEIAKQNELAIDLIEEGFVQASRSLSNERREYIANVVANGISDEEKNYADSKYILKLLGELNDQEVIWLRFFLHPTFDGDEEFRQQHQNVIEPIATYIGADENILEKKDIQESYKSHLERLGLIRSNYRIDKNTGLPKFNHQGVPEVSYRFVTPLGKMMLKKIGLIDSANT</sequence>
<reference evidence="1 2" key="1">
    <citation type="submission" date="2014-04" db="EMBL/GenBank/DDBJ databases">
        <title>Comparative genomics and transcriptomics to identify genetic mechanisms underlying the emergence of carbapenem resistant Acinetobacter baumannii (CRAb).</title>
        <authorList>
            <person name="Harris A.D."/>
            <person name="Johnson K.J."/>
            <person name="George J."/>
            <person name="Nadendla S."/>
            <person name="Daugherty S.C."/>
            <person name="Parankush S."/>
            <person name="Sadzewicz L."/>
            <person name="Tallon L."/>
            <person name="Sengamalay N."/>
            <person name="Hazen T.H."/>
            <person name="Rasko D.A."/>
        </authorList>
    </citation>
    <scope>NUCLEOTIDE SEQUENCE [LARGE SCALE GENOMIC DNA]</scope>
    <source>
        <strain evidence="1 2">21072</strain>
    </source>
</reference>
<dbReference type="PATRIC" id="fig|1310697.3.peg.3782"/>
<evidence type="ECO:0000313" key="2">
    <source>
        <dbReference type="Proteomes" id="UP000027327"/>
    </source>
</evidence>
<dbReference type="AlphaFoldDB" id="A0A062HU15"/>
<evidence type="ECO:0000313" key="1">
    <source>
        <dbReference type="EMBL" id="KCY09807.1"/>
    </source>
</evidence>
<gene>
    <name evidence="1" type="ORF">J596_4014</name>
</gene>
<protein>
    <recommendedName>
        <fullName evidence="3">DUF4393 domain-containing protein</fullName>
    </recommendedName>
</protein>
<dbReference type="EMBL" id="JMOD01000150">
    <property type="protein sequence ID" value="KCY09807.1"/>
    <property type="molecule type" value="Genomic_DNA"/>
</dbReference>
<evidence type="ECO:0008006" key="3">
    <source>
        <dbReference type="Google" id="ProtNLM"/>
    </source>
</evidence>
<accession>A0A062HU15</accession>